<evidence type="ECO:0000256" key="6">
    <source>
        <dbReference type="SAM" id="Coils"/>
    </source>
</evidence>
<dbReference type="Pfam" id="PF25954">
    <property type="entry name" value="Beta-barrel_RND_2"/>
    <property type="match status" value="1"/>
</dbReference>
<name>A0A6P2DLF1_9BACT</name>
<feature type="coiled-coil region" evidence="6">
    <location>
        <begin position="206"/>
        <end position="259"/>
    </location>
</feature>
<dbReference type="InterPro" id="IPR050465">
    <property type="entry name" value="UPF0194_transport"/>
</dbReference>
<dbReference type="GO" id="GO:0030313">
    <property type="term" value="C:cell envelope"/>
    <property type="evidence" value="ECO:0007669"/>
    <property type="project" value="UniProtKB-SubCell"/>
</dbReference>
<comment type="similarity">
    <text evidence="2">Belongs to the UPF0194 family.</text>
</comment>
<feature type="coiled-coil region" evidence="6">
    <location>
        <begin position="135"/>
        <end position="162"/>
    </location>
</feature>
<feature type="coiled-coil region" evidence="6">
    <location>
        <begin position="76"/>
        <end position="103"/>
    </location>
</feature>
<evidence type="ECO:0000256" key="4">
    <source>
        <dbReference type="ARBA" id="ARBA00022764"/>
    </source>
</evidence>
<dbReference type="InterPro" id="IPR058792">
    <property type="entry name" value="Beta-barrel_RND_2"/>
</dbReference>
<evidence type="ECO:0000259" key="7">
    <source>
        <dbReference type="Pfam" id="PF25881"/>
    </source>
</evidence>
<gene>
    <name evidence="9" type="ORF">SOIL9_72040</name>
</gene>
<reference evidence="9 10" key="1">
    <citation type="submission" date="2019-05" db="EMBL/GenBank/DDBJ databases">
        <authorList>
            <consortium name="Science for Life Laboratories"/>
        </authorList>
    </citation>
    <scope>NUCLEOTIDE SEQUENCE [LARGE SCALE GENOMIC DNA]</scope>
    <source>
        <strain evidence="9">Soil9</strain>
    </source>
</reference>
<keyword evidence="3" id="KW-0732">Signal</keyword>
<dbReference type="PANTHER" id="PTHR32347">
    <property type="entry name" value="EFFLUX SYSTEM COMPONENT YKNX-RELATED"/>
    <property type="match status" value="1"/>
</dbReference>
<dbReference type="EMBL" id="LR593886">
    <property type="protein sequence ID" value="VTS03376.1"/>
    <property type="molecule type" value="Genomic_DNA"/>
</dbReference>
<evidence type="ECO:0000256" key="2">
    <source>
        <dbReference type="ARBA" id="ARBA00010602"/>
    </source>
</evidence>
<dbReference type="Gene3D" id="2.40.30.170">
    <property type="match status" value="1"/>
</dbReference>
<dbReference type="PANTHER" id="PTHR32347:SF29">
    <property type="entry name" value="UPF0194 MEMBRANE PROTEIN YBHG"/>
    <property type="match status" value="1"/>
</dbReference>
<dbReference type="AlphaFoldDB" id="A0A6P2DLF1"/>
<feature type="domain" description="YbhG-like alpha-helical hairpin" evidence="7">
    <location>
        <begin position="112"/>
        <end position="219"/>
    </location>
</feature>
<dbReference type="Gene3D" id="1.10.287.470">
    <property type="entry name" value="Helix hairpin bin"/>
    <property type="match status" value="1"/>
</dbReference>
<comment type="subcellular location">
    <subcellularLocation>
        <location evidence="1">Periplasm</location>
    </subcellularLocation>
</comment>
<evidence type="ECO:0000256" key="1">
    <source>
        <dbReference type="ARBA" id="ARBA00004418"/>
    </source>
</evidence>
<evidence type="ECO:0000313" key="10">
    <source>
        <dbReference type="Proteomes" id="UP000464178"/>
    </source>
</evidence>
<evidence type="ECO:0000256" key="5">
    <source>
        <dbReference type="ARBA" id="ARBA00023054"/>
    </source>
</evidence>
<dbReference type="Proteomes" id="UP000464178">
    <property type="component" value="Chromosome"/>
</dbReference>
<keyword evidence="4" id="KW-0574">Periplasm</keyword>
<organism evidence="9 10">
    <name type="scientific">Gemmata massiliana</name>
    <dbReference type="NCBI Taxonomy" id="1210884"/>
    <lineage>
        <taxon>Bacteria</taxon>
        <taxon>Pseudomonadati</taxon>
        <taxon>Planctomycetota</taxon>
        <taxon>Planctomycetia</taxon>
        <taxon>Gemmatales</taxon>
        <taxon>Gemmataceae</taxon>
        <taxon>Gemmata</taxon>
    </lineage>
</organism>
<protein>
    <submittedName>
        <fullName evidence="9">Uncharacterized protein</fullName>
    </submittedName>
</protein>
<evidence type="ECO:0000259" key="8">
    <source>
        <dbReference type="Pfam" id="PF25954"/>
    </source>
</evidence>
<dbReference type="InterPro" id="IPR059052">
    <property type="entry name" value="HH_YbhG-like"/>
</dbReference>
<accession>A0A6P2DLF1</accession>
<dbReference type="Pfam" id="PF25881">
    <property type="entry name" value="HH_YBHG"/>
    <property type="match status" value="1"/>
</dbReference>
<sequence length="382" mass="41260">MKKIPIPILVLVVATGAAAAWWYWPRSNGPEQLRLPGTVEIQEVRLASKIGGRVATVQVAEGQVLEPGQVVATFEKPELSARLEQARAKLEIARASLDKANRGSRPEEIAEAKAAAAAARARLARIKAGTREEEKERARTEVEAAVADERQAEEEYVRLKQLSDSGVGARTDFLAAITTRDRTKAHAVAARAALALALAGNRPEEITEAEAEAARADARYELLRKGTREEDKAAAYSAVTEAEAQLAEAETNLREATVTAPERCVVEVLAVRPGDVLPAGQPIARVLRADDLWVKVFVPSTDLGKLKPNQPVEVTVDSHPGQRFRGEITQIASTAEFTPRNVQSADERKHQVFAAKVRVTDPHGVFKSGMAAEVFVTPTGGQ</sequence>
<keyword evidence="10" id="KW-1185">Reference proteome</keyword>
<dbReference type="KEGG" id="gms:SOIL9_72040"/>
<proteinExistence type="inferred from homology"/>
<evidence type="ECO:0000256" key="3">
    <source>
        <dbReference type="ARBA" id="ARBA00022729"/>
    </source>
</evidence>
<dbReference type="RefSeq" id="WP_162673009.1">
    <property type="nucleotide sequence ID" value="NZ_LR593886.1"/>
</dbReference>
<feature type="domain" description="CusB-like beta-barrel" evidence="8">
    <location>
        <begin position="292"/>
        <end position="375"/>
    </location>
</feature>
<evidence type="ECO:0000313" key="9">
    <source>
        <dbReference type="EMBL" id="VTS03376.1"/>
    </source>
</evidence>
<dbReference type="PRINTS" id="PR01490">
    <property type="entry name" value="RTXTOXIND"/>
</dbReference>
<dbReference type="SUPFAM" id="SSF111369">
    <property type="entry name" value="HlyD-like secretion proteins"/>
    <property type="match status" value="2"/>
</dbReference>
<dbReference type="Gene3D" id="2.40.50.100">
    <property type="match status" value="2"/>
</dbReference>
<keyword evidence="5 6" id="KW-0175">Coiled coil</keyword>